<dbReference type="AlphaFoldDB" id="A0A8E2EKX2"/>
<reference evidence="2 3" key="1">
    <citation type="journal article" date="2016" name="Nat. Commun.">
        <title>Ectomycorrhizal ecology is imprinted in the genome of the dominant symbiotic fungus Cenococcum geophilum.</title>
        <authorList>
            <consortium name="DOE Joint Genome Institute"/>
            <person name="Peter M."/>
            <person name="Kohler A."/>
            <person name="Ohm R.A."/>
            <person name="Kuo A."/>
            <person name="Krutzmann J."/>
            <person name="Morin E."/>
            <person name="Arend M."/>
            <person name="Barry K.W."/>
            <person name="Binder M."/>
            <person name="Choi C."/>
            <person name="Clum A."/>
            <person name="Copeland A."/>
            <person name="Grisel N."/>
            <person name="Haridas S."/>
            <person name="Kipfer T."/>
            <person name="LaButti K."/>
            <person name="Lindquist E."/>
            <person name="Lipzen A."/>
            <person name="Maire R."/>
            <person name="Meier B."/>
            <person name="Mihaltcheva S."/>
            <person name="Molinier V."/>
            <person name="Murat C."/>
            <person name="Poggeler S."/>
            <person name="Quandt C.A."/>
            <person name="Sperisen C."/>
            <person name="Tritt A."/>
            <person name="Tisserant E."/>
            <person name="Crous P.W."/>
            <person name="Henrissat B."/>
            <person name="Nehls U."/>
            <person name="Egli S."/>
            <person name="Spatafora J.W."/>
            <person name="Grigoriev I.V."/>
            <person name="Martin F.M."/>
        </authorList>
    </citation>
    <scope>NUCLEOTIDE SEQUENCE [LARGE SCALE GENOMIC DNA]</scope>
    <source>
        <strain evidence="2 3">CBS 459.81</strain>
    </source>
</reference>
<organism evidence="2 3">
    <name type="scientific">Lepidopterella palustris CBS 459.81</name>
    <dbReference type="NCBI Taxonomy" id="1314670"/>
    <lineage>
        <taxon>Eukaryota</taxon>
        <taxon>Fungi</taxon>
        <taxon>Dikarya</taxon>
        <taxon>Ascomycota</taxon>
        <taxon>Pezizomycotina</taxon>
        <taxon>Dothideomycetes</taxon>
        <taxon>Pleosporomycetidae</taxon>
        <taxon>Mytilinidiales</taxon>
        <taxon>Argynnaceae</taxon>
        <taxon>Lepidopterella</taxon>
    </lineage>
</organism>
<evidence type="ECO:0000313" key="2">
    <source>
        <dbReference type="EMBL" id="OCK85906.1"/>
    </source>
</evidence>
<evidence type="ECO:0008006" key="4">
    <source>
        <dbReference type="Google" id="ProtNLM"/>
    </source>
</evidence>
<dbReference type="Gene3D" id="3.40.50.150">
    <property type="entry name" value="Vaccinia Virus protein VP39"/>
    <property type="match status" value="1"/>
</dbReference>
<feature type="compositionally biased region" description="Basic and acidic residues" evidence="1">
    <location>
        <begin position="164"/>
        <end position="177"/>
    </location>
</feature>
<feature type="region of interest" description="Disordered" evidence="1">
    <location>
        <begin position="129"/>
        <end position="177"/>
    </location>
</feature>
<feature type="compositionally biased region" description="Polar residues" evidence="1">
    <location>
        <begin position="27"/>
        <end position="43"/>
    </location>
</feature>
<dbReference type="Proteomes" id="UP000250266">
    <property type="component" value="Unassembled WGS sequence"/>
</dbReference>
<gene>
    <name evidence="2" type="ORF">K432DRAFT_388161</name>
</gene>
<dbReference type="EMBL" id="KV744811">
    <property type="protein sequence ID" value="OCK85906.1"/>
    <property type="molecule type" value="Genomic_DNA"/>
</dbReference>
<protein>
    <recommendedName>
        <fullName evidence="4">Methyltransferase type 11 domain-containing protein</fullName>
    </recommendedName>
</protein>
<sequence length="625" mass="70075">MFAADLSWTDPTDLTVGERKKRKKEQQSNSSKAPSVKSFTSSGTRRDGVWQSASKQSKYPSAQASNTPNNSMPKTLARPLIQSRASDRSVRLPSKALPPRPLDLKSDSTLKDPSLAPAWTFQSTLSPTLPSGASIDLPQSVIPDPDRETWSRHSRSSRSSSSRHSKDGTSTDLKSSERVMEKMVEVQQLSPKSFISRITSRSEEFVSPERTPVAPVTLQENVKHGKPLYSVEIQGCLDLQQFKFSEDDPEEVEGMVHTPPTEHCAAQQTSISPTLESWKAPSEWEVILATESHQNRSSSITADTIASDASSSSDLTHFQRFIRRMENAGPKIILDRLKEEWNDPVNEEADDELKLEKQLWVLTALQLQTLGRSVQPSQAAFGQLLRLPTLTHRRRILELYSNLAEVYQLSAMQPKEKIYYLSTKPQGAIPIPANVSYLSVPQAGLLPFPYATSSFDHIRASSLPSAIASSRLPQVFCECYRLIAPGGILEVRIMDSSPDRKTAGPKMRAWIEDRLSLNLEKYFRCSRPCTLVPGWVKEAGFSFLNNLPEKLMQTLRIPAAFDANDTVDDELLTLVGRALWKDIWGDLVEGRPGEPRWWWEDEEVLAECLERKTVFECGTLFAFKE</sequence>
<name>A0A8E2EKX2_9PEZI</name>
<evidence type="ECO:0000313" key="3">
    <source>
        <dbReference type="Proteomes" id="UP000250266"/>
    </source>
</evidence>
<dbReference type="OrthoDB" id="3902588at2759"/>
<feature type="region of interest" description="Disordered" evidence="1">
    <location>
        <begin position="1"/>
        <end position="109"/>
    </location>
</feature>
<keyword evidence="3" id="KW-1185">Reference proteome</keyword>
<dbReference type="SUPFAM" id="SSF53335">
    <property type="entry name" value="S-adenosyl-L-methionine-dependent methyltransferases"/>
    <property type="match status" value="1"/>
</dbReference>
<accession>A0A8E2EKX2</accession>
<evidence type="ECO:0000256" key="1">
    <source>
        <dbReference type="SAM" id="MobiDB-lite"/>
    </source>
</evidence>
<proteinExistence type="predicted"/>
<dbReference type="InterPro" id="IPR029063">
    <property type="entry name" value="SAM-dependent_MTases_sf"/>
</dbReference>
<feature type="compositionally biased region" description="Polar residues" evidence="1">
    <location>
        <begin position="51"/>
        <end position="73"/>
    </location>
</feature>